<dbReference type="GO" id="GO:0003919">
    <property type="term" value="F:FMN adenylyltransferase activity"/>
    <property type="evidence" value="ECO:0007669"/>
    <property type="project" value="UniProtKB-EC"/>
</dbReference>
<dbReference type="InterPro" id="IPR023468">
    <property type="entry name" value="Riboflavin_kinase"/>
</dbReference>
<dbReference type="GO" id="GO:0005524">
    <property type="term" value="F:ATP binding"/>
    <property type="evidence" value="ECO:0007669"/>
    <property type="project" value="UniProtKB-KW"/>
</dbReference>
<dbReference type="Gene3D" id="2.40.30.30">
    <property type="entry name" value="Riboflavin kinase-like"/>
    <property type="match status" value="1"/>
</dbReference>
<dbReference type="EMBL" id="MWWQ01000005">
    <property type="protein sequence ID" value="OZG52977.1"/>
    <property type="molecule type" value="Genomic_DNA"/>
</dbReference>
<comment type="pathway">
    <text evidence="1">Cofactor biosynthesis; FAD biosynthesis; FAD from FMN: step 1/1.</text>
</comment>
<dbReference type="Gene3D" id="3.40.50.620">
    <property type="entry name" value="HUPs"/>
    <property type="match status" value="1"/>
</dbReference>
<keyword evidence="15" id="KW-1185">Reference proteome</keyword>
<dbReference type="SUPFAM" id="SSF52374">
    <property type="entry name" value="Nucleotidylyl transferase"/>
    <property type="match status" value="1"/>
</dbReference>
<comment type="caution">
    <text evidence="14">The sequence shown here is derived from an EMBL/GenBank/DDBJ whole genome shotgun (WGS) entry which is preliminary data.</text>
</comment>
<evidence type="ECO:0000256" key="3">
    <source>
        <dbReference type="ARBA" id="ARBA00022630"/>
    </source>
</evidence>
<evidence type="ECO:0000256" key="1">
    <source>
        <dbReference type="ARBA" id="ARBA00004726"/>
    </source>
</evidence>
<keyword evidence="9" id="KW-0067">ATP-binding</keyword>
<dbReference type="GO" id="GO:0009398">
    <property type="term" value="P:FMN biosynthetic process"/>
    <property type="evidence" value="ECO:0007669"/>
    <property type="project" value="TreeGrafter"/>
</dbReference>
<dbReference type="Pfam" id="PF01687">
    <property type="entry name" value="Flavokinase"/>
    <property type="match status" value="1"/>
</dbReference>
<dbReference type="Pfam" id="PF06574">
    <property type="entry name" value="FAD_syn"/>
    <property type="match status" value="1"/>
</dbReference>
<evidence type="ECO:0000256" key="11">
    <source>
        <dbReference type="ARBA" id="ARBA00049494"/>
    </source>
</evidence>
<organism evidence="14 15">
    <name type="scientific">Pseudoscardovia suis</name>
    <dbReference type="NCBI Taxonomy" id="987063"/>
    <lineage>
        <taxon>Bacteria</taxon>
        <taxon>Bacillati</taxon>
        <taxon>Actinomycetota</taxon>
        <taxon>Actinomycetes</taxon>
        <taxon>Bifidobacteriales</taxon>
        <taxon>Bifidobacteriaceae</taxon>
        <taxon>Pseudoscardovia</taxon>
    </lineage>
</organism>
<evidence type="ECO:0000256" key="7">
    <source>
        <dbReference type="ARBA" id="ARBA00022741"/>
    </source>
</evidence>
<evidence type="ECO:0000256" key="4">
    <source>
        <dbReference type="ARBA" id="ARBA00022643"/>
    </source>
</evidence>
<proteinExistence type="inferred from homology"/>
<keyword evidence="14" id="KW-0418">Kinase</keyword>
<dbReference type="InterPro" id="IPR023465">
    <property type="entry name" value="Riboflavin_kinase_dom_sf"/>
</dbReference>
<evidence type="ECO:0000313" key="15">
    <source>
        <dbReference type="Proteomes" id="UP000216454"/>
    </source>
</evidence>
<dbReference type="AlphaFoldDB" id="A0A261F1J5"/>
<evidence type="ECO:0000313" key="14">
    <source>
        <dbReference type="EMBL" id="OZG52977.1"/>
    </source>
</evidence>
<gene>
    <name evidence="14" type="ORF">PSSU_0595</name>
</gene>
<dbReference type="UniPathway" id="UPA00277">
    <property type="reaction ID" value="UER00407"/>
</dbReference>
<evidence type="ECO:0000256" key="10">
    <source>
        <dbReference type="ARBA" id="ARBA00047880"/>
    </source>
</evidence>
<protein>
    <submittedName>
        <fullName evidence="14">Bifunctional riboflavin kinase/FMN adenylyltransferase</fullName>
    </submittedName>
</protein>
<name>A0A261F1J5_9BIFI</name>
<evidence type="ECO:0000256" key="12">
    <source>
        <dbReference type="SAM" id="MobiDB-lite"/>
    </source>
</evidence>
<comment type="catalytic activity">
    <reaction evidence="10">
        <text>riboflavin + ATP = FMN + ADP + H(+)</text>
        <dbReference type="Rhea" id="RHEA:14357"/>
        <dbReference type="ChEBI" id="CHEBI:15378"/>
        <dbReference type="ChEBI" id="CHEBI:30616"/>
        <dbReference type="ChEBI" id="CHEBI:57986"/>
        <dbReference type="ChEBI" id="CHEBI:58210"/>
        <dbReference type="ChEBI" id="CHEBI:456216"/>
        <dbReference type="EC" id="2.7.1.26"/>
    </reaction>
</comment>
<keyword evidence="6 14" id="KW-0548">Nucleotidyltransferase</keyword>
<evidence type="ECO:0000256" key="5">
    <source>
        <dbReference type="ARBA" id="ARBA00022679"/>
    </source>
</evidence>
<feature type="domain" description="Riboflavin kinase" evidence="13">
    <location>
        <begin position="245"/>
        <end position="424"/>
    </location>
</feature>
<dbReference type="Proteomes" id="UP000216454">
    <property type="component" value="Unassembled WGS sequence"/>
</dbReference>
<dbReference type="SUPFAM" id="SSF82114">
    <property type="entry name" value="Riboflavin kinase-like"/>
    <property type="match status" value="1"/>
</dbReference>
<reference evidence="14 15" key="1">
    <citation type="journal article" date="2017" name="BMC Genomics">
        <title>Comparative genomic and phylogenomic analyses of the Bifidobacteriaceae family.</title>
        <authorList>
            <person name="Lugli G.A."/>
            <person name="Milani C."/>
            <person name="Turroni F."/>
            <person name="Duranti S."/>
            <person name="Mancabelli L."/>
            <person name="Mangifesta M."/>
            <person name="Ferrario C."/>
            <person name="Modesto M."/>
            <person name="Mattarelli P."/>
            <person name="Jiri K."/>
            <person name="van Sinderen D."/>
            <person name="Ventura M."/>
        </authorList>
    </citation>
    <scope>NUCLEOTIDE SEQUENCE [LARGE SCALE GENOMIC DNA]</scope>
    <source>
        <strain evidence="14 15">DSM 24744</strain>
    </source>
</reference>
<accession>A0A261F1J5</accession>
<dbReference type="GO" id="GO:0006747">
    <property type="term" value="P:FAD biosynthetic process"/>
    <property type="evidence" value="ECO:0007669"/>
    <property type="project" value="UniProtKB-UniPathway"/>
</dbReference>
<dbReference type="OrthoDB" id="9803667at2"/>
<dbReference type="InterPro" id="IPR015865">
    <property type="entry name" value="Riboflavin_kinase_bac/euk"/>
</dbReference>
<evidence type="ECO:0000259" key="13">
    <source>
        <dbReference type="SMART" id="SM00904"/>
    </source>
</evidence>
<dbReference type="SMART" id="SM00904">
    <property type="entry name" value="Flavokinase"/>
    <property type="match status" value="1"/>
</dbReference>
<keyword evidence="7" id="KW-0547">Nucleotide-binding</keyword>
<sequence>MTIDWLVPDERGAVAWPALPDGKKGVLTIGSFDGMHQGHQAVLKRTVELAHELKAISVAVVLDPRPAAAHAYAAAHDGADAPEGFHDPDALMPVQRRLELIESLGVDRTFVVHYTMPFAAVSYVSFLGQMVGKVGMRTLVLGSDAHMGAGKEGDLKAIRNLSLATGVFELDVVDDAGPGMTRIPFDWKPQMPQKPGEPADPLEGMNKSQRRTWSKRNHAHEARVWSSSNIRYLLGNGRVHDAGEALGRPHAVEGVVVRGEQRGHTIGFPTANLGDPVQGYVPVDGVYSGWLVDFGMAPDADAKVAAGATTAEAQEGSSNAGNTGAVSADAHVNHHEDAVTARTPVNRWPAAISIGTKETFSEATGLHERVVEAYACTQEWLELYGHDVRVEFGGYLRPQMKFASADELAGQLAKDAEASRKAADKAVDTAK</sequence>
<comment type="catalytic activity">
    <reaction evidence="11">
        <text>FMN + ATP + H(+) = FAD + diphosphate</text>
        <dbReference type="Rhea" id="RHEA:17237"/>
        <dbReference type="ChEBI" id="CHEBI:15378"/>
        <dbReference type="ChEBI" id="CHEBI:30616"/>
        <dbReference type="ChEBI" id="CHEBI:33019"/>
        <dbReference type="ChEBI" id="CHEBI:57692"/>
        <dbReference type="ChEBI" id="CHEBI:58210"/>
        <dbReference type="EC" id="2.7.7.2"/>
    </reaction>
</comment>
<comment type="similarity">
    <text evidence="2">Belongs to the RibF family.</text>
</comment>
<dbReference type="PANTHER" id="PTHR22749:SF6">
    <property type="entry name" value="RIBOFLAVIN KINASE"/>
    <property type="match status" value="1"/>
</dbReference>
<dbReference type="InterPro" id="IPR015864">
    <property type="entry name" value="FAD_synthase"/>
</dbReference>
<keyword evidence="4" id="KW-0288">FMN</keyword>
<dbReference type="GO" id="GO:0009231">
    <property type="term" value="P:riboflavin biosynthetic process"/>
    <property type="evidence" value="ECO:0007669"/>
    <property type="project" value="InterPro"/>
</dbReference>
<keyword evidence="3" id="KW-0285">Flavoprotein</keyword>
<keyword evidence="5 14" id="KW-0808">Transferase</keyword>
<evidence type="ECO:0000256" key="2">
    <source>
        <dbReference type="ARBA" id="ARBA00010214"/>
    </source>
</evidence>
<dbReference type="InterPro" id="IPR014729">
    <property type="entry name" value="Rossmann-like_a/b/a_fold"/>
</dbReference>
<dbReference type="PANTHER" id="PTHR22749">
    <property type="entry name" value="RIBOFLAVIN KINASE/FMN ADENYLYLTRANSFERASE"/>
    <property type="match status" value="1"/>
</dbReference>
<evidence type="ECO:0000256" key="8">
    <source>
        <dbReference type="ARBA" id="ARBA00022827"/>
    </source>
</evidence>
<feature type="region of interest" description="Disordered" evidence="12">
    <location>
        <begin position="183"/>
        <end position="205"/>
    </location>
</feature>
<dbReference type="GO" id="GO:0008531">
    <property type="term" value="F:riboflavin kinase activity"/>
    <property type="evidence" value="ECO:0007669"/>
    <property type="project" value="UniProtKB-EC"/>
</dbReference>
<evidence type="ECO:0000256" key="6">
    <source>
        <dbReference type="ARBA" id="ARBA00022695"/>
    </source>
</evidence>
<keyword evidence="8" id="KW-0274">FAD</keyword>
<evidence type="ECO:0000256" key="9">
    <source>
        <dbReference type="ARBA" id="ARBA00022840"/>
    </source>
</evidence>
<dbReference type="RefSeq" id="WP_094690884.1">
    <property type="nucleotide sequence ID" value="NZ_MWWQ01000005.1"/>
</dbReference>